<evidence type="ECO:0000256" key="5">
    <source>
        <dbReference type="ARBA" id="ARBA00022553"/>
    </source>
</evidence>
<evidence type="ECO:0000256" key="1">
    <source>
        <dbReference type="ARBA" id="ARBA00000085"/>
    </source>
</evidence>
<keyword evidence="12" id="KW-0902">Two-component regulatory system</keyword>
<dbReference type="NCBIfam" id="TIGR00229">
    <property type="entry name" value="sensory_box"/>
    <property type="match status" value="1"/>
</dbReference>
<dbReference type="SUPFAM" id="SSF47384">
    <property type="entry name" value="Homodimeric domain of signal transducing histidine kinase"/>
    <property type="match status" value="1"/>
</dbReference>
<keyword evidence="22" id="KW-1185">Reference proteome</keyword>
<dbReference type="CDD" id="cd17546">
    <property type="entry name" value="REC_hyHK_CKI1_RcsC-like"/>
    <property type="match status" value="1"/>
</dbReference>
<dbReference type="Gene3D" id="3.40.50.2300">
    <property type="match status" value="1"/>
</dbReference>
<dbReference type="GO" id="GO:0000155">
    <property type="term" value="F:phosphorelay sensor kinase activity"/>
    <property type="evidence" value="ECO:0007669"/>
    <property type="project" value="InterPro"/>
</dbReference>
<evidence type="ECO:0000256" key="12">
    <source>
        <dbReference type="ARBA" id="ARBA00023012"/>
    </source>
</evidence>
<evidence type="ECO:0000256" key="3">
    <source>
        <dbReference type="ARBA" id="ARBA00012438"/>
    </source>
</evidence>
<dbReference type="SUPFAM" id="SSF52172">
    <property type="entry name" value="CheY-like"/>
    <property type="match status" value="1"/>
</dbReference>
<gene>
    <name evidence="21" type="ORF">BON30_40085</name>
</gene>
<dbReference type="PROSITE" id="PS50109">
    <property type="entry name" value="HIS_KIN"/>
    <property type="match status" value="1"/>
</dbReference>
<dbReference type="OrthoDB" id="9816309at2"/>
<proteinExistence type="predicted"/>
<dbReference type="SMART" id="SM00387">
    <property type="entry name" value="HATPase_c"/>
    <property type="match status" value="1"/>
</dbReference>
<dbReference type="SUPFAM" id="SSF55874">
    <property type="entry name" value="ATPase domain of HSP90 chaperone/DNA topoisomerase II/histidine kinase"/>
    <property type="match status" value="1"/>
</dbReference>
<dbReference type="PROSITE" id="PS50110">
    <property type="entry name" value="RESPONSE_REGULATORY"/>
    <property type="match status" value="1"/>
</dbReference>
<dbReference type="InterPro" id="IPR036890">
    <property type="entry name" value="HATPase_C_sf"/>
</dbReference>
<dbReference type="InterPro" id="IPR005467">
    <property type="entry name" value="His_kinase_dom"/>
</dbReference>
<dbReference type="PANTHER" id="PTHR45339:SF1">
    <property type="entry name" value="HYBRID SIGNAL TRANSDUCTION HISTIDINE KINASE J"/>
    <property type="match status" value="1"/>
</dbReference>
<keyword evidence="4" id="KW-1003">Cell membrane</keyword>
<keyword evidence="7" id="KW-0812">Transmembrane</keyword>
<comment type="subcellular location">
    <subcellularLocation>
        <location evidence="2">Cell membrane</location>
        <topology evidence="2">Multi-pass membrane protein</topology>
    </subcellularLocation>
</comment>
<keyword evidence="13" id="KW-0472">Membrane</keyword>
<dbReference type="EC" id="2.7.13.3" evidence="3"/>
<dbReference type="InterPro" id="IPR003594">
    <property type="entry name" value="HATPase_dom"/>
</dbReference>
<protein>
    <recommendedName>
        <fullName evidence="15">Sensory/regulatory protein RpfC</fullName>
        <ecNumber evidence="3">2.7.13.3</ecNumber>
    </recommendedName>
</protein>
<keyword evidence="5 16" id="KW-0597">Phosphoprotein</keyword>
<dbReference type="InterPro" id="IPR011006">
    <property type="entry name" value="CheY-like_superfamily"/>
</dbReference>
<dbReference type="FunFam" id="1.10.287.130:FF:000002">
    <property type="entry name" value="Two-component osmosensing histidine kinase"/>
    <property type="match status" value="1"/>
</dbReference>
<comment type="subunit">
    <text evidence="14">At low DSF concentrations, interacts with RpfF.</text>
</comment>
<dbReference type="CDD" id="cd00082">
    <property type="entry name" value="HisKA"/>
    <property type="match status" value="1"/>
</dbReference>
<feature type="domain" description="PAS" evidence="19">
    <location>
        <begin position="16"/>
        <end position="68"/>
    </location>
</feature>
<evidence type="ECO:0000256" key="2">
    <source>
        <dbReference type="ARBA" id="ARBA00004651"/>
    </source>
</evidence>
<dbReference type="PROSITE" id="PS50113">
    <property type="entry name" value="PAC"/>
    <property type="match status" value="1"/>
</dbReference>
<dbReference type="InterPro" id="IPR004358">
    <property type="entry name" value="Sig_transdc_His_kin-like_C"/>
</dbReference>
<dbReference type="PANTHER" id="PTHR45339">
    <property type="entry name" value="HYBRID SIGNAL TRANSDUCTION HISTIDINE KINASE J"/>
    <property type="match status" value="1"/>
</dbReference>
<evidence type="ECO:0000259" key="19">
    <source>
        <dbReference type="PROSITE" id="PS50112"/>
    </source>
</evidence>
<evidence type="ECO:0000256" key="15">
    <source>
        <dbReference type="ARBA" id="ARBA00068150"/>
    </source>
</evidence>
<dbReference type="SMART" id="SM00448">
    <property type="entry name" value="REC"/>
    <property type="match status" value="1"/>
</dbReference>
<evidence type="ECO:0000313" key="22">
    <source>
        <dbReference type="Proteomes" id="UP000182229"/>
    </source>
</evidence>
<feature type="modified residue" description="4-aspartylphosphate" evidence="16">
    <location>
        <position position="455"/>
    </location>
</feature>
<accession>A0A1L9AZB9</accession>
<dbReference type="AlphaFoldDB" id="A0A1L9AZB9"/>
<dbReference type="Gene3D" id="3.30.450.20">
    <property type="entry name" value="PAS domain"/>
    <property type="match status" value="1"/>
</dbReference>
<dbReference type="InterPro" id="IPR036097">
    <property type="entry name" value="HisK_dim/P_sf"/>
</dbReference>
<sequence length="665" mass="74738">MGAAPEKDLQLHDARIEESAEDLYENAPCGYLSMLLDGTIIKVNQTFLNWTGYQREELLTGKRFQELLAIGSKLFYETHYAPLLRMQGFVNEINFELVRKDHQKIPVLLNTLQRRDAAGNPLSNRTTVFNISERKKYEQELLLARKKAEQATQAKADFLSMISHEIRTPMNAIVGIANLLRETSLSSEQQEYVRILSFSSENLLNLLNDILDFSKIEAGKMTLEERSFDIRQLIYNIVYSLGVKAEEKGLKVQVDVDERVPACLLGDPIKLGQILTNLLSNAIKFTERGGVTVALRVQELFPDAASLEFRVTDTGIGISEDRLGPIFEEFTQASYEINMKYGGTGLGLAINRKLLELYGSKMSVESTPGAGSSFSFDLRLKIGQEARQPDGPVEGVPDEQTLRGVKVLVAEDNEVNVFVIERLLRRWGVELEVVANGHQAVEKVTANAYDLVLMDLQMPEQDGYDATRKIRSLPEERFQRLPILALTASSRLGMEDRLEQAGFTGFVGKPFKLEELFAKIARHTSRSMPIERRRHPAREQAQEVSGSVTLSRSVNLKGFRMLTAGDPEGLVELLSITLSLCEHYKQEFQDALEAGSLKQFEFHTHKIKMTLELLQAHELRAALKEGKALLSEQEGDPARIQSVGQVIQRELDAIIDGLKMELRKG</sequence>
<evidence type="ECO:0000256" key="6">
    <source>
        <dbReference type="ARBA" id="ARBA00022679"/>
    </source>
</evidence>
<feature type="domain" description="PAC" evidence="20">
    <location>
        <begin position="91"/>
        <end position="143"/>
    </location>
</feature>
<dbReference type="RefSeq" id="WP_071903834.1">
    <property type="nucleotide sequence ID" value="NZ_MPIN01000015.1"/>
</dbReference>
<evidence type="ECO:0000256" key="7">
    <source>
        <dbReference type="ARBA" id="ARBA00022692"/>
    </source>
</evidence>
<keyword evidence="11" id="KW-1133">Transmembrane helix</keyword>
<keyword evidence="10" id="KW-0067">ATP-binding</keyword>
<dbReference type="Proteomes" id="UP000182229">
    <property type="component" value="Unassembled WGS sequence"/>
</dbReference>
<evidence type="ECO:0000256" key="9">
    <source>
        <dbReference type="ARBA" id="ARBA00022777"/>
    </source>
</evidence>
<dbReference type="SMART" id="SM00091">
    <property type="entry name" value="PAS"/>
    <property type="match status" value="1"/>
</dbReference>
<dbReference type="PROSITE" id="PS50112">
    <property type="entry name" value="PAS"/>
    <property type="match status" value="1"/>
</dbReference>
<evidence type="ECO:0000256" key="11">
    <source>
        <dbReference type="ARBA" id="ARBA00022989"/>
    </source>
</evidence>
<reference evidence="21 22" key="2">
    <citation type="submission" date="2016-12" db="EMBL/GenBank/DDBJ databases">
        <title>Draft Genome Sequence of Cystobacter ferrugineus Strain Cbfe23.</title>
        <authorList>
            <person name="Akbar S."/>
            <person name="Dowd S.E."/>
            <person name="Stevens D.C."/>
        </authorList>
    </citation>
    <scope>NUCLEOTIDE SEQUENCE [LARGE SCALE GENOMIC DNA]</scope>
    <source>
        <strain evidence="21 22">Cbfe23</strain>
    </source>
</reference>
<keyword evidence="9 21" id="KW-0418">Kinase</keyword>
<dbReference type="Pfam" id="PF00072">
    <property type="entry name" value="Response_reg"/>
    <property type="match status" value="1"/>
</dbReference>
<dbReference type="InterPro" id="IPR035965">
    <property type="entry name" value="PAS-like_dom_sf"/>
</dbReference>
<dbReference type="InterPro" id="IPR036641">
    <property type="entry name" value="HPT_dom_sf"/>
</dbReference>
<comment type="caution">
    <text evidence="21">The sequence shown here is derived from an EMBL/GenBank/DDBJ whole genome shotgun (WGS) entry which is preliminary data.</text>
</comment>
<dbReference type="InterPro" id="IPR003661">
    <property type="entry name" value="HisK_dim/P_dom"/>
</dbReference>
<evidence type="ECO:0000259" key="17">
    <source>
        <dbReference type="PROSITE" id="PS50109"/>
    </source>
</evidence>
<dbReference type="EMBL" id="MPIN01000015">
    <property type="protein sequence ID" value="OJH35253.1"/>
    <property type="molecule type" value="Genomic_DNA"/>
</dbReference>
<evidence type="ECO:0000256" key="4">
    <source>
        <dbReference type="ARBA" id="ARBA00022475"/>
    </source>
</evidence>
<name>A0A1L9AZB9_9BACT</name>
<dbReference type="InterPro" id="IPR001789">
    <property type="entry name" value="Sig_transdc_resp-reg_receiver"/>
</dbReference>
<organism evidence="21 22">
    <name type="scientific">Cystobacter ferrugineus</name>
    <dbReference type="NCBI Taxonomy" id="83449"/>
    <lineage>
        <taxon>Bacteria</taxon>
        <taxon>Pseudomonadati</taxon>
        <taxon>Myxococcota</taxon>
        <taxon>Myxococcia</taxon>
        <taxon>Myxococcales</taxon>
        <taxon>Cystobacterineae</taxon>
        <taxon>Archangiaceae</taxon>
        <taxon>Cystobacter</taxon>
    </lineage>
</organism>
<dbReference type="CDD" id="cd00130">
    <property type="entry name" value="PAS"/>
    <property type="match status" value="1"/>
</dbReference>
<feature type="domain" description="Histidine kinase" evidence="17">
    <location>
        <begin position="161"/>
        <end position="382"/>
    </location>
</feature>
<evidence type="ECO:0000313" key="21">
    <source>
        <dbReference type="EMBL" id="OJH35253.1"/>
    </source>
</evidence>
<dbReference type="Pfam" id="PF00512">
    <property type="entry name" value="HisKA"/>
    <property type="match status" value="1"/>
</dbReference>
<dbReference type="InterPro" id="IPR000700">
    <property type="entry name" value="PAS-assoc_C"/>
</dbReference>
<dbReference type="SUPFAM" id="SSF55785">
    <property type="entry name" value="PYP-like sensor domain (PAS domain)"/>
    <property type="match status" value="1"/>
</dbReference>
<comment type="catalytic activity">
    <reaction evidence="1">
        <text>ATP + protein L-histidine = ADP + protein N-phospho-L-histidine.</text>
        <dbReference type="EC" id="2.7.13.3"/>
    </reaction>
</comment>
<dbReference type="CDD" id="cd16922">
    <property type="entry name" value="HATPase_EvgS-ArcB-TorS-like"/>
    <property type="match status" value="1"/>
</dbReference>
<evidence type="ECO:0000256" key="10">
    <source>
        <dbReference type="ARBA" id="ARBA00022840"/>
    </source>
</evidence>
<dbReference type="SUPFAM" id="SSF47226">
    <property type="entry name" value="Histidine-containing phosphotransfer domain, HPT domain"/>
    <property type="match status" value="1"/>
</dbReference>
<keyword evidence="8" id="KW-0547">Nucleotide-binding</keyword>
<dbReference type="PRINTS" id="PR00344">
    <property type="entry name" value="BCTRLSENSOR"/>
</dbReference>
<evidence type="ECO:0000256" key="13">
    <source>
        <dbReference type="ARBA" id="ARBA00023136"/>
    </source>
</evidence>
<evidence type="ECO:0000259" key="20">
    <source>
        <dbReference type="PROSITE" id="PS50113"/>
    </source>
</evidence>
<dbReference type="Gene3D" id="1.10.287.130">
    <property type="match status" value="1"/>
</dbReference>
<dbReference type="STRING" id="83449.BON30_40085"/>
<evidence type="ECO:0000256" key="8">
    <source>
        <dbReference type="ARBA" id="ARBA00022741"/>
    </source>
</evidence>
<dbReference type="GO" id="GO:0005886">
    <property type="term" value="C:plasma membrane"/>
    <property type="evidence" value="ECO:0007669"/>
    <property type="project" value="UniProtKB-SubCell"/>
</dbReference>
<feature type="domain" description="Response regulatory" evidence="18">
    <location>
        <begin position="406"/>
        <end position="524"/>
    </location>
</feature>
<evidence type="ECO:0000256" key="16">
    <source>
        <dbReference type="PROSITE-ProRule" id="PRU00169"/>
    </source>
</evidence>
<dbReference type="SMART" id="SM00388">
    <property type="entry name" value="HisKA"/>
    <property type="match status" value="1"/>
</dbReference>
<reference evidence="22" key="1">
    <citation type="submission" date="2016-11" db="EMBL/GenBank/DDBJ databases">
        <authorList>
            <person name="Shukria A."/>
            <person name="Stevens D.C."/>
        </authorList>
    </citation>
    <scope>NUCLEOTIDE SEQUENCE [LARGE SCALE GENOMIC DNA]</scope>
    <source>
        <strain evidence="22">Cbfe23</strain>
    </source>
</reference>
<evidence type="ECO:0000259" key="18">
    <source>
        <dbReference type="PROSITE" id="PS50110"/>
    </source>
</evidence>
<dbReference type="GO" id="GO:0005524">
    <property type="term" value="F:ATP binding"/>
    <property type="evidence" value="ECO:0007669"/>
    <property type="project" value="UniProtKB-KW"/>
</dbReference>
<dbReference type="FunFam" id="3.30.565.10:FF:000010">
    <property type="entry name" value="Sensor histidine kinase RcsC"/>
    <property type="match status" value="1"/>
</dbReference>
<dbReference type="Pfam" id="PF13426">
    <property type="entry name" value="PAS_9"/>
    <property type="match status" value="1"/>
</dbReference>
<dbReference type="Pfam" id="PF02518">
    <property type="entry name" value="HATPase_c"/>
    <property type="match status" value="1"/>
</dbReference>
<dbReference type="Gene3D" id="3.30.565.10">
    <property type="entry name" value="Histidine kinase-like ATPase, C-terminal domain"/>
    <property type="match status" value="1"/>
</dbReference>
<dbReference type="InterPro" id="IPR000014">
    <property type="entry name" value="PAS"/>
</dbReference>
<evidence type="ECO:0000256" key="14">
    <source>
        <dbReference type="ARBA" id="ARBA00064003"/>
    </source>
</evidence>
<keyword evidence="6" id="KW-0808">Transferase</keyword>